<accession>A0A1L7CUJ2</accession>
<dbReference type="Gene3D" id="2.60.200.40">
    <property type="match status" value="1"/>
</dbReference>
<evidence type="ECO:0000256" key="1">
    <source>
        <dbReference type="ARBA" id="ARBA00001946"/>
    </source>
</evidence>
<evidence type="ECO:0000313" key="5">
    <source>
        <dbReference type="EMBL" id="APT89502.1"/>
    </source>
</evidence>
<comment type="similarity">
    <text evidence="2">Belongs to the diacylglycerol/lipid kinase family.</text>
</comment>
<comment type="cofactor">
    <cofactor evidence="1">
        <name>Mg(2+)</name>
        <dbReference type="ChEBI" id="CHEBI:18420"/>
    </cofactor>
</comment>
<dbReference type="InterPro" id="IPR050187">
    <property type="entry name" value="Lipid_Phosphate_FormReg"/>
</dbReference>
<dbReference type="PANTHER" id="PTHR12358">
    <property type="entry name" value="SPHINGOSINE KINASE"/>
    <property type="match status" value="1"/>
</dbReference>
<keyword evidence="5" id="KW-0418">Kinase</keyword>
<feature type="domain" description="DAGKc" evidence="4">
    <location>
        <begin position="1"/>
        <end position="144"/>
    </location>
</feature>
<dbReference type="InterPro" id="IPR016064">
    <property type="entry name" value="NAD/diacylglycerol_kinase_sf"/>
</dbReference>
<organism evidence="5 6">
    <name type="scientific">Corynebacterium frankenforstense DSM 45800</name>
    <dbReference type="NCBI Taxonomy" id="1437875"/>
    <lineage>
        <taxon>Bacteria</taxon>
        <taxon>Bacillati</taxon>
        <taxon>Actinomycetota</taxon>
        <taxon>Actinomycetes</taxon>
        <taxon>Mycobacteriales</taxon>
        <taxon>Corynebacteriaceae</taxon>
        <taxon>Corynebacterium</taxon>
    </lineage>
</organism>
<evidence type="ECO:0000256" key="2">
    <source>
        <dbReference type="ARBA" id="ARBA00005983"/>
    </source>
</evidence>
<dbReference type="STRING" id="1437875.CFRA_09945"/>
<dbReference type="Gene3D" id="3.40.50.10330">
    <property type="entry name" value="Probable inorganic polyphosphate/atp-NAD kinase, domain 1"/>
    <property type="match status" value="1"/>
</dbReference>
<dbReference type="EMBL" id="CP009247">
    <property type="protein sequence ID" value="APT89502.1"/>
    <property type="molecule type" value="Genomic_DNA"/>
</dbReference>
<protein>
    <submittedName>
        <fullName evidence="5">Diacylglycerol kinase</fullName>
    </submittedName>
</protein>
<dbReference type="InterPro" id="IPR017438">
    <property type="entry name" value="ATP-NAD_kinase_N"/>
</dbReference>
<name>A0A1L7CUJ2_9CORY</name>
<reference evidence="5 6" key="1">
    <citation type="submission" date="2014-08" db="EMBL/GenBank/DDBJ databases">
        <title>Complete genome sequence of Corynebacterium frankenforstense ST18(T) (=DSM 45800(T)), isolated from raw cow milk.</title>
        <authorList>
            <person name="Ruckert C."/>
            <person name="Albersmeier A."/>
            <person name="Winkler A."/>
            <person name="Lipski A."/>
            <person name="Kalinowski J."/>
        </authorList>
    </citation>
    <scope>NUCLEOTIDE SEQUENCE [LARGE SCALE GENOMIC DNA]</scope>
    <source>
        <strain evidence="5 6">ST18</strain>
    </source>
</reference>
<dbReference type="PROSITE" id="PS50146">
    <property type="entry name" value="DAGK"/>
    <property type="match status" value="1"/>
</dbReference>
<dbReference type="OrthoDB" id="142078at2"/>
<dbReference type="Proteomes" id="UP000185434">
    <property type="component" value="Chromosome"/>
</dbReference>
<dbReference type="RefSeq" id="WP_075664498.1">
    <property type="nucleotide sequence ID" value="NZ_CP009247.1"/>
</dbReference>
<feature type="region of interest" description="Disordered" evidence="3">
    <location>
        <begin position="83"/>
        <end position="104"/>
    </location>
</feature>
<dbReference type="Pfam" id="PF00781">
    <property type="entry name" value="DAGK_cat"/>
    <property type="match status" value="1"/>
</dbReference>
<evidence type="ECO:0000259" key="4">
    <source>
        <dbReference type="PROSITE" id="PS50146"/>
    </source>
</evidence>
<sequence length="366" mass="40016">MRALLITNPNSTGQRPEVMRQVLAHLLPLPGLRLKSVFTHYPQHAVELCAGLTRADYDVVIGVGGDGTLNEIINGLLGGDAAGSEGAADDTDPTRIAEAEPGAPAPEPAELPALALLPTGSANVFARALGFPQDPVAAAELLARLLREDLRRTIHLARWNGNWFGVNAGFGIDADVIARMERARSRGFAATPLLYLTTSLLAWNRIRRDPPQISVRATSVDGGEMELDDLPLLFASNTNPWTFLGPLPVVTNPANSFDRGLGLFGLTHLDGVGGVAGMLHLLGMGHSRWFERFIEKRTVRVDDAADLTLRSVRPRNFQVDGELAGEFDEIRLHTVPDAIEVFAPREETRFSDRPLRQVLRDFLRWH</sequence>
<proteinExistence type="inferred from homology"/>
<dbReference type="AlphaFoldDB" id="A0A1L7CUJ2"/>
<dbReference type="GO" id="GO:0004143">
    <property type="term" value="F:ATP-dependent diacylglycerol kinase activity"/>
    <property type="evidence" value="ECO:0007669"/>
    <property type="project" value="TreeGrafter"/>
</dbReference>
<dbReference type="SMART" id="SM00046">
    <property type="entry name" value="DAGKc"/>
    <property type="match status" value="1"/>
</dbReference>
<dbReference type="KEGG" id="cfk:CFRA_09945"/>
<keyword evidence="6" id="KW-1185">Reference proteome</keyword>
<evidence type="ECO:0000313" key="6">
    <source>
        <dbReference type="Proteomes" id="UP000185434"/>
    </source>
</evidence>
<dbReference type="PANTHER" id="PTHR12358:SF106">
    <property type="entry name" value="LIPID KINASE YEGS"/>
    <property type="match status" value="1"/>
</dbReference>
<gene>
    <name evidence="5" type="ORF">CFRA_09945</name>
</gene>
<keyword evidence="5" id="KW-0808">Transferase</keyword>
<dbReference type="SUPFAM" id="SSF111331">
    <property type="entry name" value="NAD kinase/diacylglycerol kinase-like"/>
    <property type="match status" value="1"/>
</dbReference>
<dbReference type="GO" id="GO:0005886">
    <property type="term" value="C:plasma membrane"/>
    <property type="evidence" value="ECO:0007669"/>
    <property type="project" value="TreeGrafter"/>
</dbReference>
<evidence type="ECO:0000256" key="3">
    <source>
        <dbReference type="SAM" id="MobiDB-lite"/>
    </source>
</evidence>
<dbReference type="InterPro" id="IPR001206">
    <property type="entry name" value="Diacylglycerol_kinase_cat_dom"/>
</dbReference>